<feature type="region of interest" description="Disordered" evidence="1">
    <location>
        <begin position="34"/>
        <end position="55"/>
    </location>
</feature>
<evidence type="ECO:0000313" key="3">
    <source>
        <dbReference type="Proteomes" id="UP000713596"/>
    </source>
</evidence>
<feature type="compositionally biased region" description="Polar residues" evidence="1">
    <location>
        <begin position="46"/>
        <end position="55"/>
    </location>
</feature>
<accession>A0A948T3K8</accession>
<organism evidence="2 3">
    <name type="scientific">Candidatus Allofournierella pullistercoris</name>
    <dbReference type="NCBI Taxonomy" id="2838597"/>
    <lineage>
        <taxon>Bacteria</taxon>
        <taxon>Bacillati</taxon>
        <taxon>Bacillota</taxon>
        <taxon>Clostridia</taxon>
        <taxon>Eubacteriales</taxon>
        <taxon>Oscillospiraceae</taxon>
        <taxon>Allofournierella</taxon>
    </lineage>
</organism>
<protein>
    <submittedName>
        <fullName evidence="2">Uncharacterized protein</fullName>
    </submittedName>
</protein>
<comment type="caution">
    <text evidence="2">The sequence shown here is derived from an EMBL/GenBank/DDBJ whole genome shotgun (WGS) entry which is preliminary data.</text>
</comment>
<evidence type="ECO:0000256" key="1">
    <source>
        <dbReference type="SAM" id="MobiDB-lite"/>
    </source>
</evidence>
<gene>
    <name evidence="2" type="ORF">H9882_07600</name>
</gene>
<evidence type="ECO:0000313" key="2">
    <source>
        <dbReference type="EMBL" id="MBU3806735.1"/>
    </source>
</evidence>
<proteinExistence type="predicted"/>
<dbReference type="EMBL" id="JAHLFP010000068">
    <property type="protein sequence ID" value="MBU3806735.1"/>
    <property type="molecule type" value="Genomic_DNA"/>
</dbReference>
<sequence>MKEWNAWQQFVQTGGVAEYLQYKQEQSVQGAVPVNQATPAGKEKNATCNTRPGAS</sequence>
<dbReference type="AlphaFoldDB" id="A0A948T3K8"/>
<dbReference type="Proteomes" id="UP000713596">
    <property type="component" value="Unassembled WGS sequence"/>
</dbReference>
<reference evidence="2" key="2">
    <citation type="submission" date="2021-04" db="EMBL/GenBank/DDBJ databases">
        <authorList>
            <person name="Gilroy R."/>
        </authorList>
    </citation>
    <scope>NUCLEOTIDE SEQUENCE</scope>
    <source>
        <strain evidence="2">B5_2728</strain>
    </source>
</reference>
<reference evidence="2" key="1">
    <citation type="journal article" date="2021" name="PeerJ">
        <title>Extensive microbial diversity within the chicken gut microbiome revealed by metagenomics and culture.</title>
        <authorList>
            <person name="Gilroy R."/>
            <person name="Ravi A."/>
            <person name="Getino M."/>
            <person name="Pursley I."/>
            <person name="Horton D.L."/>
            <person name="Alikhan N.F."/>
            <person name="Baker D."/>
            <person name="Gharbi K."/>
            <person name="Hall N."/>
            <person name="Watson M."/>
            <person name="Adriaenssens E.M."/>
            <person name="Foster-Nyarko E."/>
            <person name="Jarju S."/>
            <person name="Secka A."/>
            <person name="Antonio M."/>
            <person name="Oren A."/>
            <person name="Chaudhuri R.R."/>
            <person name="La Ragione R."/>
            <person name="Hildebrand F."/>
            <person name="Pallen M.J."/>
        </authorList>
    </citation>
    <scope>NUCLEOTIDE SEQUENCE</scope>
    <source>
        <strain evidence="2">B5_2728</strain>
    </source>
</reference>
<name>A0A948T3K8_9FIRM</name>